<dbReference type="OrthoDB" id="137416at2157"/>
<dbReference type="AlphaFoldDB" id="A0A166CRW8"/>
<reference evidence="1 2" key="1">
    <citation type="submission" date="2016-04" db="EMBL/GenBank/DDBJ databases">
        <title>Genome sequence of Methanobrevibacter cuticularis DSM 11139.</title>
        <authorList>
            <person name="Poehlein A."/>
            <person name="Seedorf H."/>
            <person name="Daniel R."/>
        </authorList>
    </citation>
    <scope>NUCLEOTIDE SEQUENCE [LARGE SCALE GENOMIC DNA]</scope>
    <source>
        <strain evidence="1 2">DSM 11139</strain>
    </source>
</reference>
<proteinExistence type="predicted"/>
<evidence type="ECO:0000313" key="2">
    <source>
        <dbReference type="Proteomes" id="UP000077275"/>
    </source>
</evidence>
<accession>A0A166CRW8</accession>
<dbReference type="RefSeq" id="WP_067259385.1">
    <property type="nucleotide sequence ID" value="NZ_LWMW01000094.1"/>
</dbReference>
<dbReference type="PATRIC" id="fig|47311.3.peg.982"/>
<comment type="caution">
    <text evidence="1">The sequence shown here is derived from an EMBL/GenBank/DDBJ whole genome shotgun (WGS) entry which is preliminary data.</text>
</comment>
<organism evidence="1 2">
    <name type="scientific">Methanobrevibacter cuticularis</name>
    <dbReference type="NCBI Taxonomy" id="47311"/>
    <lineage>
        <taxon>Archaea</taxon>
        <taxon>Methanobacteriati</taxon>
        <taxon>Methanobacteriota</taxon>
        <taxon>Methanomada group</taxon>
        <taxon>Methanobacteria</taxon>
        <taxon>Methanobacteriales</taxon>
        <taxon>Methanobacteriaceae</taxon>
        <taxon>Methanobrevibacter</taxon>
    </lineage>
</organism>
<dbReference type="Proteomes" id="UP000077275">
    <property type="component" value="Unassembled WGS sequence"/>
</dbReference>
<gene>
    <name evidence="1" type="ORF">MBCUT_08890</name>
</gene>
<dbReference type="STRING" id="47311.MBCUT_08890"/>
<dbReference type="EMBL" id="LWMW01000094">
    <property type="protein sequence ID" value="KZX16337.1"/>
    <property type="molecule type" value="Genomic_DNA"/>
</dbReference>
<name>A0A166CRW8_9EURY</name>
<sequence length="220" mass="25482">MKKEIGSIFLTDPEFNIYFNNEKIKLLDLDNNIETIECDISNDKKVEIVKLESPKKTRTTQFHGVTWISGKKRIKNTAWKDILDGRIPKAKKYSFIVKADILKDELNDNNTDFKKNKKVETIVNTINKCIIESTHNILKDERSITKKQIATKHIKDIKQLSNLKKDYVGSFITKVQKKCPTIKEPDLEATTKIFIDMNKTKTGYDLLHRIAKLGPEELMI</sequence>
<evidence type="ECO:0000313" key="1">
    <source>
        <dbReference type="EMBL" id="KZX16337.1"/>
    </source>
</evidence>
<keyword evidence="2" id="KW-1185">Reference proteome</keyword>
<protein>
    <submittedName>
        <fullName evidence="1">Uncharacterized protein</fullName>
    </submittedName>
</protein>